<dbReference type="EnsemblMetazoa" id="CLYHEMT018715.1">
    <property type="protein sequence ID" value="CLYHEMP018715.1"/>
    <property type="gene ID" value="CLYHEMG018715"/>
</dbReference>
<name>A0A7M5X711_9CNID</name>
<keyword evidence="2" id="KW-1185">Reference proteome</keyword>
<evidence type="ECO:0000313" key="2">
    <source>
        <dbReference type="Proteomes" id="UP000594262"/>
    </source>
</evidence>
<evidence type="ECO:0000313" key="1">
    <source>
        <dbReference type="EnsemblMetazoa" id="CLYHEMP018715.1"/>
    </source>
</evidence>
<dbReference type="Proteomes" id="UP000594262">
    <property type="component" value="Unplaced"/>
</dbReference>
<dbReference type="GeneID" id="136803321"/>
<dbReference type="PANTHER" id="PTHR35348">
    <property type="entry name" value="TESTIS, PROSTATE AND PLACENTA-EXPRESSED PROTEIN"/>
    <property type="match status" value="1"/>
</dbReference>
<organism evidence="1 2">
    <name type="scientific">Clytia hemisphaerica</name>
    <dbReference type="NCBI Taxonomy" id="252671"/>
    <lineage>
        <taxon>Eukaryota</taxon>
        <taxon>Metazoa</taxon>
        <taxon>Cnidaria</taxon>
        <taxon>Hydrozoa</taxon>
        <taxon>Hydroidolina</taxon>
        <taxon>Leptothecata</taxon>
        <taxon>Obeliida</taxon>
        <taxon>Clytiidae</taxon>
        <taxon>Clytia</taxon>
    </lineage>
</organism>
<sequence length="179" mass="20442">MAYYTTKSTLPPSYMPRLYKLPAVKECLYHPSLPTFRRMDIDTAAHKLPDEHCRTTSLYESEHFKNATVSLYKPPRRPLACATVTETGKNQLDYKVSCPQSSIQKQHEKSDANDRLSHSGYSMRYLSPAVTGSWKYSLRQEPYIDKQGQRPIPANIFSRHRPQVRSSHGITAGAVAWKP</sequence>
<dbReference type="Pfam" id="PF22574">
    <property type="entry name" value="SPMIP8"/>
    <property type="match status" value="1"/>
</dbReference>
<proteinExistence type="predicted"/>
<protein>
    <submittedName>
        <fullName evidence="1">Uncharacterized protein</fullName>
    </submittedName>
</protein>
<dbReference type="PANTHER" id="PTHR35348:SF1">
    <property type="entry name" value="TESTIS, PROSTATE AND PLACENTA-EXPRESSED PROTEIN"/>
    <property type="match status" value="1"/>
</dbReference>
<dbReference type="InterPro" id="IPR034584">
    <property type="entry name" value="SPMIP8"/>
</dbReference>
<dbReference type="AlphaFoldDB" id="A0A7M5X711"/>
<dbReference type="OrthoDB" id="9970246at2759"/>
<accession>A0A7M5X711</accession>
<reference evidence="1" key="1">
    <citation type="submission" date="2021-01" db="UniProtKB">
        <authorList>
            <consortium name="EnsemblMetazoa"/>
        </authorList>
    </citation>
    <scope>IDENTIFICATION</scope>
</reference>
<dbReference type="RefSeq" id="XP_066916147.1">
    <property type="nucleotide sequence ID" value="XM_067060046.1"/>
</dbReference>